<organism evidence="2 3">
    <name type="scientific">Cirrhinus mrigala</name>
    <name type="common">Mrigala</name>
    <dbReference type="NCBI Taxonomy" id="683832"/>
    <lineage>
        <taxon>Eukaryota</taxon>
        <taxon>Metazoa</taxon>
        <taxon>Chordata</taxon>
        <taxon>Craniata</taxon>
        <taxon>Vertebrata</taxon>
        <taxon>Euteleostomi</taxon>
        <taxon>Actinopterygii</taxon>
        <taxon>Neopterygii</taxon>
        <taxon>Teleostei</taxon>
        <taxon>Ostariophysi</taxon>
        <taxon>Cypriniformes</taxon>
        <taxon>Cyprinidae</taxon>
        <taxon>Labeoninae</taxon>
        <taxon>Labeonini</taxon>
        <taxon>Cirrhinus</taxon>
    </lineage>
</organism>
<evidence type="ECO:0000313" key="3">
    <source>
        <dbReference type="Proteomes" id="UP001529510"/>
    </source>
</evidence>
<feature type="non-terminal residue" evidence="2">
    <location>
        <position position="69"/>
    </location>
</feature>
<evidence type="ECO:0000313" key="2">
    <source>
        <dbReference type="EMBL" id="KAL0192937.1"/>
    </source>
</evidence>
<feature type="compositionally biased region" description="Polar residues" evidence="1">
    <location>
        <begin position="10"/>
        <end position="22"/>
    </location>
</feature>
<feature type="region of interest" description="Disordered" evidence="1">
    <location>
        <begin position="1"/>
        <end position="69"/>
    </location>
</feature>
<feature type="non-terminal residue" evidence="2">
    <location>
        <position position="1"/>
    </location>
</feature>
<keyword evidence="3" id="KW-1185">Reference proteome</keyword>
<dbReference type="AlphaFoldDB" id="A0ABD0R357"/>
<reference evidence="2 3" key="1">
    <citation type="submission" date="2024-05" db="EMBL/GenBank/DDBJ databases">
        <title>Genome sequencing and assembly of Indian major carp, Cirrhinus mrigala (Hamilton, 1822).</title>
        <authorList>
            <person name="Mohindra V."/>
            <person name="Chowdhury L.M."/>
            <person name="Lal K."/>
            <person name="Jena J.K."/>
        </authorList>
    </citation>
    <scope>NUCLEOTIDE SEQUENCE [LARGE SCALE GENOMIC DNA]</scope>
    <source>
        <strain evidence="2">CM1030</strain>
        <tissue evidence="2">Blood</tissue>
    </source>
</reference>
<name>A0ABD0R357_CIRMR</name>
<dbReference type="EMBL" id="JAMKFB020000005">
    <property type="protein sequence ID" value="KAL0192937.1"/>
    <property type="molecule type" value="Genomic_DNA"/>
</dbReference>
<proteinExistence type="predicted"/>
<evidence type="ECO:0000256" key="1">
    <source>
        <dbReference type="SAM" id="MobiDB-lite"/>
    </source>
</evidence>
<accession>A0ABD0R357</accession>
<feature type="compositionally biased region" description="Polar residues" evidence="1">
    <location>
        <begin position="37"/>
        <end position="49"/>
    </location>
</feature>
<protein>
    <submittedName>
        <fullName evidence="2">Uncharacterized protein</fullName>
    </submittedName>
</protein>
<comment type="caution">
    <text evidence="2">The sequence shown here is derived from an EMBL/GenBank/DDBJ whole genome shotgun (WGS) entry which is preliminary data.</text>
</comment>
<dbReference type="Proteomes" id="UP001529510">
    <property type="component" value="Unassembled WGS sequence"/>
</dbReference>
<gene>
    <name evidence="2" type="ORF">M9458_011233</name>
</gene>
<sequence>PSPAPPLAPTGTQPVPSTSLTAQPQPQPPPGPGQPSLIIQLQQKQNRITPIQKPQGLDPVELLQEREYR</sequence>